<evidence type="ECO:0000313" key="2">
    <source>
        <dbReference type="Proteomes" id="UP000281594"/>
    </source>
</evidence>
<dbReference type="eggNOG" id="COG0456">
    <property type="taxonomic scope" value="Bacteria"/>
</dbReference>
<accession>A0A0A0N535</accession>
<organism evidence="1 2">
    <name type="scientific">Streptomyces rapamycinicus (strain ATCC 29253 / DSM 41530 / NRRL 5491 / AYB-994)</name>
    <name type="common">Streptomyces hygroscopicus (strain ATCC 29253)</name>
    <dbReference type="NCBI Taxonomy" id="1343740"/>
    <lineage>
        <taxon>Bacteria</taxon>
        <taxon>Bacillati</taxon>
        <taxon>Actinomycetota</taxon>
        <taxon>Actinomycetes</taxon>
        <taxon>Kitasatosporales</taxon>
        <taxon>Streptomycetaceae</taxon>
        <taxon>Streptomyces</taxon>
        <taxon>Streptomyces violaceusniger group</taxon>
    </lineage>
</organism>
<dbReference type="Proteomes" id="UP000281594">
    <property type="component" value="Unassembled WGS sequence"/>
</dbReference>
<protein>
    <submittedName>
        <fullName evidence="1">Uncharacterized protein</fullName>
    </submittedName>
</protein>
<reference evidence="1 2" key="1">
    <citation type="journal article" date="2018" name="J. Biol. Chem.">
        <title>Discovery of the actinoplanic acid pathway in Streptomyces rapamycinicus reveals a genetically conserved synergism with rapamycin.</title>
        <authorList>
            <person name="Mrak P."/>
            <person name="Krastel P."/>
            <person name="Pivk Lukancic P."/>
            <person name="Tao J."/>
            <person name="Pistorius D."/>
            <person name="Moore C.M."/>
        </authorList>
    </citation>
    <scope>NUCLEOTIDE SEQUENCE [LARGE SCALE GENOMIC DNA]</scope>
    <source>
        <strain evidence="1 2">NRRL 5491</strain>
    </source>
</reference>
<gene>
    <name evidence="1" type="ORF">D3C57_131090</name>
</gene>
<dbReference type="EMBL" id="QYCY01000002">
    <property type="protein sequence ID" value="RLV73762.1"/>
    <property type="molecule type" value="Genomic_DNA"/>
</dbReference>
<evidence type="ECO:0000313" key="1">
    <source>
        <dbReference type="EMBL" id="RLV73762.1"/>
    </source>
</evidence>
<proteinExistence type="predicted"/>
<dbReference type="KEGG" id="src:M271_12505"/>
<name>A0A0A0N535_STRRN</name>
<dbReference type="AlphaFoldDB" id="A0A0A0N535"/>
<comment type="caution">
    <text evidence="1">The sequence shown here is derived from an EMBL/GenBank/DDBJ whole genome shotgun (WGS) entry which is preliminary data.</text>
</comment>
<dbReference type="HOGENOM" id="CLU_2002641_0_0_11"/>
<sequence>MRLLTQCAGRSVRFELYRVSDSVNWRAFACSRLDEVLVNEAGALYDRFRHLGVFDRAQVRNIALRHEGRVMALRFSDTQLLSRPVPLARLRHLAEAQGHKLSLRSNFRISPRLFRAVYEEGHARP</sequence>
<dbReference type="STRING" id="1343740.M271_12505"/>